<dbReference type="GeneID" id="61297378"/>
<protein>
    <recommendedName>
        <fullName evidence="3">Spondin domain-containing protein</fullName>
    </recommendedName>
</protein>
<evidence type="ECO:0000259" key="3">
    <source>
        <dbReference type="Pfam" id="PF06468"/>
    </source>
</evidence>
<feature type="signal peptide" evidence="2">
    <location>
        <begin position="1"/>
        <end position="21"/>
    </location>
</feature>
<evidence type="ECO:0000256" key="2">
    <source>
        <dbReference type="SAM" id="SignalP"/>
    </source>
</evidence>
<evidence type="ECO:0000313" key="7">
    <source>
        <dbReference type="Proteomes" id="UP000183794"/>
    </source>
</evidence>
<dbReference type="RefSeq" id="WP_045110578.1">
    <property type="nucleotide sequence ID" value="NZ_CAWQZC010000025.1"/>
</dbReference>
<dbReference type="Pfam" id="PF06468">
    <property type="entry name" value="Spond_N"/>
    <property type="match status" value="1"/>
</dbReference>
<dbReference type="InterPro" id="IPR038678">
    <property type="entry name" value="Spondin_N_sf"/>
</dbReference>
<dbReference type="InterPro" id="IPR009465">
    <property type="entry name" value="Spondin_N"/>
</dbReference>
<dbReference type="EMBL" id="FPLD01000102">
    <property type="protein sequence ID" value="SGZ11888.1"/>
    <property type="molecule type" value="Genomic_DNA"/>
</dbReference>
<feature type="compositionally biased region" description="Low complexity" evidence="1">
    <location>
        <begin position="185"/>
        <end position="194"/>
    </location>
</feature>
<reference evidence="5 7" key="2">
    <citation type="submission" date="2016-11" db="EMBL/GenBank/DDBJ databases">
        <authorList>
            <person name="Jaros S."/>
            <person name="Januszkiewicz K."/>
            <person name="Wedrychowicz H."/>
        </authorList>
    </citation>
    <scope>NUCLEOTIDE SEQUENCE [LARGE SCALE GENOMIC DNA]</scope>
    <source>
        <strain evidence="5">NVI 5450</strain>
    </source>
</reference>
<dbReference type="OrthoDB" id="264824at2"/>
<keyword evidence="6" id="KW-1185">Reference proteome</keyword>
<dbReference type="HOGENOM" id="CLU_097554_0_0_6"/>
<dbReference type="NCBIfam" id="NF038123">
    <property type="entry name" value="NF038123_dom"/>
    <property type="match status" value="1"/>
</dbReference>
<dbReference type="PATRIC" id="fig|80854.5.peg.2548"/>
<evidence type="ECO:0000313" key="5">
    <source>
        <dbReference type="EMBL" id="SGZ11888.1"/>
    </source>
</evidence>
<evidence type="ECO:0000313" key="4">
    <source>
        <dbReference type="EMBL" id="SGY98127.1"/>
    </source>
</evidence>
<feature type="domain" description="Spondin" evidence="3">
    <location>
        <begin position="36"/>
        <end position="154"/>
    </location>
</feature>
<dbReference type="Gene3D" id="2.60.40.2130">
    <property type="entry name" value="F-spondin domain"/>
    <property type="match status" value="1"/>
</dbReference>
<dbReference type="Proteomes" id="UP000182660">
    <property type="component" value="Unassembled WGS sequence"/>
</dbReference>
<reference evidence="4 6" key="1">
    <citation type="submission" date="2016-11" db="EMBL/GenBank/DDBJ databases">
        <authorList>
            <person name="Klemetsen T."/>
        </authorList>
    </citation>
    <scope>NUCLEOTIDE SEQUENCE [LARGE SCALE GENOMIC DNA]</scope>
    <source>
        <strain evidence="4">MT 2528</strain>
    </source>
</reference>
<accession>A0A090IH58</accession>
<feature type="chain" id="PRO_5015029878" description="Spondin domain-containing protein" evidence="2">
    <location>
        <begin position="22"/>
        <end position="232"/>
    </location>
</feature>
<dbReference type="Proteomes" id="UP000183794">
    <property type="component" value="Unassembled WGS sequence"/>
</dbReference>
<keyword evidence="2" id="KW-0732">Signal</keyword>
<dbReference type="EMBL" id="FPLJ01000078">
    <property type="protein sequence ID" value="SGY98127.1"/>
    <property type="molecule type" value="Genomic_DNA"/>
</dbReference>
<dbReference type="STRING" id="80854.MVIS_2392"/>
<feature type="region of interest" description="Disordered" evidence="1">
    <location>
        <begin position="162"/>
        <end position="207"/>
    </location>
</feature>
<proteinExistence type="predicted"/>
<gene>
    <name evidence="4" type="ORF">MT2528_3562</name>
    <name evidence="5" type="ORF">NVI5450_3758</name>
</gene>
<evidence type="ECO:0000256" key="1">
    <source>
        <dbReference type="SAM" id="MobiDB-lite"/>
    </source>
</evidence>
<organism evidence="5 7">
    <name type="scientific">Moritella viscosa</name>
    <dbReference type="NCBI Taxonomy" id="80854"/>
    <lineage>
        <taxon>Bacteria</taxon>
        <taxon>Pseudomonadati</taxon>
        <taxon>Pseudomonadota</taxon>
        <taxon>Gammaproteobacteria</taxon>
        <taxon>Alteromonadales</taxon>
        <taxon>Moritellaceae</taxon>
        <taxon>Moritella</taxon>
    </lineage>
</organism>
<sequence length="232" mass="23290">MYLKLSLLAMPLLTLSTVSQAAVVDVSITNLTQGIYFTPLLVTAHTSDAHLFEVGKAASPALQAMAEGGAIADLVAIADGLSAVSAANPAAGLLAPSSYTMVSDLDTGSNNVLTIAAMMLPTNDGFVGKDSWAIPSETGTYTFYMNGYDAGTEANDEIVNGGGASGVPGIPANPGANGGTGGSGVSSSSANSNIHIHPGNVGDSDISGGVSDLDSRIHRWLNPVGKVVVTVK</sequence>
<dbReference type="KEGG" id="mvs:MVIS_2392"/>
<dbReference type="AlphaFoldDB" id="A0A090IH58"/>
<evidence type="ECO:0000313" key="6">
    <source>
        <dbReference type="Proteomes" id="UP000182660"/>
    </source>
</evidence>
<name>A0A090IH58_9GAMM</name>